<protein>
    <submittedName>
        <fullName evidence="1">Uncharacterized protein</fullName>
    </submittedName>
</protein>
<dbReference type="AlphaFoldDB" id="A0A0C3JDH9"/>
<gene>
    <name evidence="1" type="ORF">M404DRAFT_998554</name>
</gene>
<organism evidence="1 2">
    <name type="scientific">Pisolithus tinctorius Marx 270</name>
    <dbReference type="NCBI Taxonomy" id="870435"/>
    <lineage>
        <taxon>Eukaryota</taxon>
        <taxon>Fungi</taxon>
        <taxon>Dikarya</taxon>
        <taxon>Basidiomycota</taxon>
        <taxon>Agaricomycotina</taxon>
        <taxon>Agaricomycetes</taxon>
        <taxon>Agaricomycetidae</taxon>
        <taxon>Boletales</taxon>
        <taxon>Sclerodermatineae</taxon>
        <taxon>Pisolithaceae</taxon>
        <taxon>Pisolithus</taxon>
    </lineage>
</organism>
<reference evidence="1 2" key="1">
    <citation type="submission" date="2014-04" db="EMBL/GenBank/DDBJ databases">
        <authorList>
            <consortium name="DOE Joint Genome Institute"/>
            <person name="Kuo A."/>
            <person name="Kohler A."/>
            <person name="Costa M.D."/>
            <person name="Nagy L.G."/>
            <person name="Floudas D."/>
            <person name="Copeland A."/>
            <person name="Barry K.W."/>
            <person name="Cichocki N."/>
            <person name="Veneault-Fourrey C."/>
            <person name="LaButti K."/>
            <person name="Lindquist E.A."/>
            <person name="Lipzen A."/>
            <person name="Lundell T."/>
            <person name="Morin E."/>
            <person name="Murat C."/>
            <person name="Sun H."/>
            <person name="Tunlid A."/>
            <person name="Henrissat B."/>
            <person name="Grigoriev I.V."/>
            <person name="Hibbett D.S."/>
            <person name="Martin F."/>
            <person name="Nordberg H.P."/>
            <person name="Cantor M.N."/>
            <person name="Hua S.X."/>
        </authorList>
    </citation>
    <scope>NUCLEOTIDE SEQUENCE [LARGE SCALE GENOMIC DNA]</scope>
    <source>
        <strain evidence="1 2">Marx 270</strain>
    </source>
</reference>
<evidence type="ECO:0000313" key="2">
    <source>
        <dbReference type="Proteomes" id="UP000054217"/>
    </source>
</evidence>
<proteinExistence type="predicted"/>
<dbReference type="InParanoid" id="A0A0C3JDH9"/>
<name>A0A0C3JDH9_PISTI</name>
<dbReference type="HOGENOM" id="CLU_2639065_0_0_1"/>
<reference evidence="2" key="2">
    <citation type="submission" date="2015-01" db="EMBL/GenBank/DDBJ databases">
        <title>Evolutionary Origins and Diversification of the Mycorrhizal Mutualists.</title>
        <authorList>
            <consortium name="DOE Joint Genome Institute"/>
            <consortium name="Mycorrhizal Genomics Consortium"/>
            <person name="Kohler A."/>
            <person name="Kuo A."/>
            <person name="Nagy L.G."/>
            <person name="Floudas D."/>
            <person name="Copeland A."/>
            <person name="Barry K.W."/>
            <person name="Cichocki N."/>
            <person name="Veneault-Fourrey C."/>
            <person name="LaButti K."/>
            <person name="Lindquist E.A."/>
            <person name="Lipzen A."/>
            <person name="Lundell T."/>
            <person name="Morin E."/>
            <person name="Murat C."/>
            <person name="Riley R."/>
            <person name="Ohm R."/>
            <person name="Sun H."/>
            <person name="Tunlid A."/>
            <person name="Henrissat B."/>
            <person name="Grigoriev I.V."/>
            <person name="Hibbett D.S."/>
            <person name="Martin F."/>
        </authorList>
    </citation>
    <scope>NUCLEOTIDE SEQUENCE [LARGE SCALE GENOMIC DNA]</scope>
    <source>
        <strain evidence="2">Marx 270</strain>
    </source>
</reference>
<dbReference type="Proteomes" id="UP000054217">
    <property type="component" value="Unassembled WGS sequence"/>
</dbReference>
<sequence length="77" mass="8560">MKTKQHKLELELIQEFTDNIMACWSKRTNGVGQSAPQSGKTFGVEGYSPTNFTVLSSYPDDFSVFERALTASDHTLA</sequence>
<dbReference type="EMBL" id="KN831961">
    <property type="protein sequence ID" value="KIO07138.1"/>
    <property type="molecule type" value="Genomic_DNA"/>
</dbReference>
<keyword evidence="2" id="KW-1185">Reference proteome</keyword>
<evidence type="ECO:0000313" key="1">
    <source>
        <dbReference type="EMBL" id="KIO07138.1"/>
    </source>
</evidence>
<accession>A0A0C3JDH9</accession>